<dbReference type="SUPFAM" id="SSF50346">
    <property type="entry name" value="PRC-barrel domain"/>
    <property type="match status" value="1"/>
</dbReference>
<dbReference type="Gene3D" id="2.30.30.240">
    <property type="entry name" value="PRC-barrel domain"/>
    <property type="match status" value="1"/>
</dbReference>
<feature type="region of interest" description="Disordered" evidence="1">
    <location>
        <begin position="162"/>
        <end position="187"/>
    </location>
</feature>
<dbReference type="Pfam" id="PF05239">
    <property type="entry name" value="PRC"/>
    <property type="match status" value="1"/>
</dbReference>
<keyword evidence="5" id="KW-1185">Reference proteome</keyword>
<gene>
    <name evidence="4" type="ORF">SAMN04488061_2213</name>
</gene>
<feature type="chain" id="PRO_5046176316" evidence="2">
    <location>
        <begin position="26"/>
        <end position="187"/>
    </location>
</feature>
<evidence type="ECO:0000259" key="3">
    <source>
        <dbReference type="Pfam" id="PF05239"/>
    </source>
</evidence>
<reference evidence="4 5" key="1">
    <citation type="submission" date="2016-10" db="EMBL/GenBank/DDBJ databases">
        <authorList>
            <person name="Varghese N."/>
            <person name="Submissions S."/>
        </authorList>
    </citation>
    <scope>NUCLEOTIDE SEQUENCE [LARGE SCALE GENOMIC DNA]</scope>
    <source>
        <strain evidence="4 5">CGMCC 1.6497</strain>
    </source>
</reference>
<feature type="domain" description="PRC-barrel" evidence="3">
    <location>
        <begin position="46"/>
        <end position="125"/>
    </location>
</feature>
<protein>
    <submittedName>
        <fullName evidence="4">PRC-barrel domain-containing protein</fullName>
    </submittedName>
</protein>
<keyword evidence="2" id="KW-0732">Signal</keyword>
<dbReference type="Proteomes" id="UP000198795">
    <property type="component" value="Unassembled WGS sequence"/>
</dbReference>
<evidence type="ECO:0000313" key="5">
    <source>
        <dbReference type="Proteomes" id="UP000198795"/>
    </source>
</evidence>
<feature type="signal peptide" evidence="2">
    <location>
        <begin position="1"/>
        <end position="25"/>
    </location>
</feature>
<feature type="compositionally biased region" description="Basic and acidic residues" evidence="1">
    <location>
        <begin position="162"/>
        <end position="173"/>
    </location>
</feature>
<accession>A0A1H0Q114</accession>
<dbReference type="RefSeq" id="WP_090228735.1">
    <property type="nucleotide sequence ID" value="NZ_FNJC01000003.1"/>
</dbReference>
<dbReference type="InterPro" id="IPR011033">
    <property type="entry name" value="PRC_barrel-like_sf"/>
</dbReference>
<evidence type="ECO:0000256" key="1">
    <source>
        <dbReference type="SAM" id="MobiDB-lite"/>
    </source>
</evidence>
<comment type="caution">
    <text evidence="4">The sequence shown here is derived from an EMBL/GenBank/DDBJ whole genome shotgun (WGS) entry which is preliminary data.</text>
</comment>
<proteinExistence type="predicted"/>
<name>A0A1H0Q114_9HYPH</name>
<organism evidence="4 5">
    <name type="scientific">Filomicrobium insigne</name>
    <dbReference type="NCBI Taxonomy" id="418854"/>
    <lineage>
        <taxon>Bacteria</taxon>
        <taxon>Pseudomonadati</taxon>
        <taxon>Pseudomonadota</taxon>
        <taxon>Alphaproteobacteria</taxon>
        <taxon>Hyphomicrobiales</taxon>
        <taxon>Hyphomicrobiaceae</taxon>
        <taxon>Filomicrobium</taxon>
    </lineage>
</organism>
<dbReference type="EMBL" id="FNJC01000003">
    <property type="protein sequence ID" value="SDP11082.1"/>
    <property type="molecule type" value="Genomic_DNA"/>
</dbReference>
<dbReference type="PANTHER" id="PTHR36505">
    <property type="entry name" value="BLR1072 PROTEIN"/>
    <property type="match status" value="1"/>
</dbReference>
<evidence type="ECO:0000256" key="2">
    <source>
        <dbReference type="SAM" id="SignalP"/>
    </source>
</evidence>
<dbReference type="PANTHER" id="PTHR36505:SF1">
    <property type="entry name" value="BLR1072 PROTEIN"/>
    <property type="match status" value="1"/>
</dbReference>
<sequence length="187" mass="19741">MRGFLLTASAIVALSPAFFAAPAMAQTATDTANSSTLEFISGPSADEVRASRWIGAPVKNNADEKIGDVNDLVLSPSGQVQALVLGVGGFVGLAEKYVAVKLADTELRKEKDGSHIVIVDTTKEALQAAPEFKVAGEKTMRDRLDEASKAVKSGYETVKEKAKEGYEKAKEAMQGDGSKQPAPAEKQ</sequence>
<evidence type="ECO:0000313" key="4">
    <source>
        <dbReference type="EMBL" id="SDP11082.1"/>
    </source>
</evidence>
<dbReference type="InterPro" id="IPR027275">
    <property type="entry name" value="PRC-brl_dom"/>
</dbReference>